<dbReference type="Proteomes" id="UP001321473">
    <property type="component" value="Unassembled WGS sequence"/>
</dbReference>
<evidence type="ECO:0000313" key="2">
    <source>
        <dbReference type="EMBL" id="KAK8782942.1"/>
    </source>
</evidence>
<feature type="region of interest" description="Disordered" evidence="1">
    <location>
        <begin position="1"/>
        <end position="31"/>
    </location>
</feature>
<organism evidence="2 3">
    <name type="scientific">Amblyomma americanum</name>
    <name type="common">Lone star tick</name>
    <dbReference type="NCBI Taxonomy" id="6943"/>
    <lineage>
        <taxon>Eukaryota</taxon>
        <taxon>Metazoa</taxon>
        <taxon>Ecdysozoa</taxon>
        <taxon>Arthropoda</taxon>
        <taxon>Chelicerata</taxon>
        <taxon>Arachnida</taxon>
        <taxon>Acari</taxon>
        <taxon>Parasitiformes</taxon>
        <taxon>Ixodida</taxon>
        <taxon>Ixodoidea</taxon>
        <taxon>Ixodidae</taxon>
        <taxon>Amblyomminae</taxon>
        <taxon>Amblyomma</taxon>
    </lineage>
</organism>
<gene>
    <name evidence="2" type="ORF">V5799_015719</name>
</gene>
<proteinExistence type="predicted"/>
<keyword evidence="3" id="KW-1185">Reference proteome</keyword>
<sequence length="207" mass="22395">MKLEAASGGSQQALVDSSERNQCPRRPTLPRLGSHRRTMMVFCVAAAVLALQRRRQEEDDYTESVGSVGDPGLDGEPPGDGRASSGRQLWCVFEPGRGGYSLRDVPVPLCTVVLYCCVHLTARGVRYRKAEDEGPDGVDAFASLRRRRLNLPLYALLGDGVQTTAVFCNQLPSAGAAAAAVLAVLPVFLTKLLSWSRALYVVWCVCV</sequence>
<evidence type="ECO:0000313" key="3">
    <source>
        <dbReference type="Proteomes" id="UP001321473"/>
    </source>
</evidence>
<reference evidence="2 3" key="1">
    <citation type="journal article" date="2023" name="Arcadia Sci">
        <title>De novo assembly of a long-read Amblyomma americanum tick genome.</title>
        <authorList>
            <person name="Chou S."/>
            <person name="Poskanzer K.E."/>
            <person name="Rollins M."/>
            <person name="Thuy-Boun P.S."/>
        </authorList>
    </citation>
    <scope>NUCLEOTIDE SEQUENCE [LARGE SCALE GENOMIC DNA]</scope>
    <source>
        <strain evidence="2">F_SG_1</strain>
        <tissue evidence="2">Salivary glands</tissue>
    </source>
</reference>
<comment type="caution">
    <text evidence="2">The sequence shown here is derived from an EMBL/GenBank/DDBJ whole genome shotgun (WGS) entry which is preliminary data.</text>
</comment>
<protein>
    <submittedName>
        <fullName evidence="2">Uncharacterized protein</fullName>
    </submittedName>
</protein>
<feature type="region of interest" description="Disordered" evidence="1">
    <location>
        <begin position="59"/>
        <end position="84"/>
    </location>
</feature>
<name>A0AAQ4F8G4_AMBAM</name>
<dbReference type="EMBL" id="JARKHS020006094">
    <property type="protein sequence ID" value="KAK8782942.1"/>
    <property type="molecule type" value="Genomic_DNA"/>
</dbReference>
<accession>A0AAQ4F8G4</accession>
<dbReference type="AlphaFoldDB" id="A0AAQ4F8G4"/>
<evidence type="ECO:0000256" key="1">
    <source>
        <dbReference type="SAM" id="MobiDB-lite"/>
    </source>
</evidence>